<dbReference type="Pfam" id="PF25137">
    <property type="entry name" value="ADH_Fe_C"/>
    <property type="match status" value="1"/>
</dbReference>
<evidence type="ECO:0000313" key="3">
    <source>
        <dbReference type="EMBL" id="GAL29987.1"/>
    </source>
</evidence>
<protein>
    <submittedName>
        <fullName evidence="3">Alcohol dehydrogenase</fullName>
        <ecNumber evidence="3">1.1.1.1</ecNumber>
    </submittedName>
</protein>
<feature type="domain" description="Fe-containing alcohol dehydrogenase-like C-terminal" evidence="2">
    <location>
        <begin position="20"/>
        <end position="80"/>
    </location>
</feature>
<dbReference type="PANTHER" id="PTHR11496">
    <property type="entry name" value="ALCOHOL DEHYDROGENASE"/>
    <property type="match status" value="1"/>
</dbReference>
<dbReference type="PROSITE" id="PS00913">
    <property type="entry name" value="ADH_IRON_1"/>
    <property type="match status" value="1"/>
</dbReference>
<dbReference type="Proteomes" id="UP000029223">
    <property type="component" value="Unassembled WGS sequence"/>
</dbReference>
<evidence type="ECO:0000259" key="2">
    <source>
        <dbReference type="Pfam" id="PF25137"/>
    </source>
</evidence>
<dbReference type="InterPro" id="IPR056798">
    <property type="entry name" value="ADH_Fe_C"/>
</dbReference>
<dbReference type="PANTHER" id="PTHR11496:SF102">
    <property type="entry name" value="ALCOHOL DEHYDROGENASE 4"/>
    <property type="match status" value="1"/>
</dbReference>
<gene>
    <name evidence="3" type="ORF">JCM19239_7856</name>
</gene>
<keyword evidence="3" id="KW-0560">Oxidoreductase</keyword>
<keyword evidence="4" id="KW-1185">Reference proteome</keyword>
<comment type="cofactor">
    <cofactor evidence="1">
        <name>Fe cation</name>
        <dbReference type="ChEBI" id="CHEBI:24875"/>
    </cofactor>
</comment>
<evidence type="ECO:0000256" key="1">
    <source>
        <dbReference type="ARBA" id="ARBA00001962"/>
    </source>
</evidence>
<comment type="caution">
    <text evidence="3">The sequence shown here is derived from an EMBL/GenBank/DDBJ whole genome shotgun (WGS) entry which is preliminary data.</text>
</comment>
<proteinExistence type="predicted"/>
<reference evidence="4" key="1">
    <citation type="submission" date="2014-09" db="EMBL/GenBank/DDBJ databases">
        <title>Vibrio variabilis JCM 19239. (C206) whole genome shotgun sequence.</title>
        <authorList>
            <person name="Sawabe T."/>
            <person name="Meirelles P."/>
            <person name="Nakanishi M."/>
            <person name="Sayaka M."/>
            <person name="Hattori M."/>
            <person name="Ohkuma M."/>
        </authorList>
    </citation>
    <scope>NUCLEOTIDE SEQUENCE [LARGE SCALE GENOMIC DNA]</scope>
    <source>
        <strain evidence="4">JCM 19239</strain>
    </source>
</reference>
<dbReference type="EMBL" id="BBMS01000079">
    <property type="protein sequence ID" value="GAL29987.1"/>
    <property type="molecule type" value="Genomic_DNA"/>
</dbReference>
<dbReference type="Gene3D" id="1.20.1090.10">
    <property type="entry name" value="Dehydroquinate synthase-like - alpha domain"/>
    <property type="match status" value="1"/>
</dbReference>
<evidence type="ECO:0000313" key="4">
    <source>
        <dbReference type="Proteomes" id="UP000029223"/>
    </source>
</evidence>
<dbReference type="InterPro" id="IPR018211">
    <property type="entry name" value="ADH_Fe_CS"/>
</dbReference>
<organism evidence="3 4">
    <name type="scientific">Vibrio variabilis</name>
    <dbReference type="NCBI Taxonomy" id="990271"/>
    <lineage>
        <taxon>Bacteria</taxon>
        <taxon>Pseudomonadati</taxon>
        <taxon>Pseudomonadota</taxon>
        <taxon>Gammaproteobacteria</taxon>
        <taxon>Vibrionales</taxon>
        <taxon>Vibrionaceae</taxon>
        <taxon>Vibrio</taxon>
    </lineage>
</organism>
<sequence length="100" mass="10760">MPKAAVLDPDIMLGLPPQITAETGVDALTHAIESYLSLYANTETQSMSLNAIKAVFEYLPKAYLDGSDSEAREKMAVAALKLGLRLLAPTLVMYMPSLTS</sequence>
<dbReference type="SUPFAM" id="SSF56796">
    <property type="entry name" value="Dehydroquinate synthase-like"/>
    <property type="match status" value="1"/>
</dbReference>
<reference evidence="4" key="2">
    <citation type="submission" date="2014-09" db="EMBL/GenBank/DDBJ databases">
        <authorList>
            <consortium name="NBRP consortium"/>
            <person name="Sawabe T."/>
            <person name="Meirelles P."/>
            <person name="Nakanishi M."/>
            <person name="Sayaka M."/>
            <person name="Hattori M."/>
            <person name="Ohkuma M."/>
        </authorList>
    </citation>
    <scope>NUCLEOTIDE SEQUENCE [LARGE SCALE GENOMIC DNA]</scope>
    <source>
        <strain evidence="4">JCM 19239</strain>
    </source>
</reference>
<dbReference type="GO" id="GO:0004022">
    <property type="term" value="F:alcohol dehydrogenase (NAD+) activity"/>
    <property type="evidence" value="ECO:0007669"/>
    <property type="project" value="UniProtKB-EC"/>
</dbReference>
<dbReference type="EC" id="1.1.1.1" evidence="3"/>
<dbReference type="InterPro" id="IPR039697">
    <property type="entry name" value="Alcohol_dehydrogenase_Fe"/>
</dbReference>
<name>A0ABQ0JMJ5_9VIBR</name>
<accession>A0ABQ0JMJ5</accession>